<dbReference type="SMART" id="SM00184">
    <property type="entry name" value="RING"/>
    <property type="match status" value="1"/>
</dbReference>
<evidence type="ECO:0000256" key="4">
    <source>
        <dbReference type="ARBA" id="ARBA00022771"/>
    </source>
</evidence>
<keyword evidence="2" id="KW-0813">Transport</keyword>
<keyword evidence="3" id="KW-0479">Metal-binding</keyword>
<dbReference type="Pfam" id="PF23356">
    <property type="entry name" value="TPR_PEP5_VPS11"/>
    <property type="match status" value="1"/>
</dbReference>
<organism evidence="12 13">
    <name type="scientific">Malassezia equina</name>
    <dbReference type="NCBI Taxonomy" id="1381935"/>
    <lineage>
        <taxon>Eukaryota</taxon>
        <taxon>Fungi</taxon>
        <taxon>Dikarya</taxon>
        <taxon>Basidiomycota</taxon>
        <taxon>Ustilaginomycotina</taxon>
        <taxon>Malasseziomycetes</taxon>
        <taxon>Malasseziales</taxon>
        <taxon>Malasseziaceae</taxon>
        <taxon>Malassezia</taxon>
    </lineage>
</organism>
<feature type="domain" description="RING-type" evidence="11">
    <location>
        <begin position="1190"/>
        <end position="1227"/>
    </location>
</feature>
<dbReference type="InterPro" id="IPR016024">
    <property type="entry name" value="ARM-type_fold"/>
</dbReference>
<feature type="compositionally biased region" description="Pro residues" evidence="10">
    <location>
        <begin position="21"/>
        <end position="40"/>
    </location>
</feature>
<evidence type="ECO:0000256" key="8">
    <source>
        <dbReference type="ARBA" id="ARBA00029433"/>
    </source>
</evidence>
<dbReference type="PANTHER" id="PTHR23323:SF24">
    <property type="entry name" value="VACUOLAR PROTEIN SORTING-ASSOCIATED PROTEIN 11 HOMOLOG"/>
    <property type="match status" value="1"/>
</dbReference>
<reference evidence="12" key="1">
    <citation type="submission" date="2023-03" db="EMBL/GenBank/DDBJ databases">
        <title>Mating type loci evolution in Malassezia.</title>
        <authorList>
            <person name="Coelho M.A."/>
        </authorList>
    </citation>
    <scope>NUCLEOTIDE SEQUENCE</scope>
    <source>
        <strain evidence="12">CBS 12830</strain>
    </source>
</reference>
<dbReference type="InterPro" id="IPR057307">
    <property type="entry name" value="PEP5_VPS11_N"/>
</dbReference>
<evidence type="ECO:0000256" key="6">
    <source>
        <dbReference type="ARBA" id="ARBA00022927"/>
    </source>
</evidence>
<evidence type="ECO:0000256" key="1">
    <source>
        <dbReference type="ARBA" id="ARBA00007070"/>
    </source>
</evidence>
<evidence type="ECO:0000256" key="2">
    <source>
        <dbReference type="ARBA" id="ARBA00022448"/>
    </source>
</evidence>
<accession>A0AAF0IYQ4</accession>
<dbReference type="InterPro" id="IPR013083">
    <property type="entry name" value="Znf_RING/FYVE/PHD"/>
</dbReference>
<comment type="similarity">
    <text evidence="1">Belongs to the VPS11 family.</text>
</comment>
<dbReference type="EMBL" id="CP119902">
    <property type="protein sequence ID" value="WFD23106.1"/>
    <property type="molecule type" value="Genomic_DNA"/>
</dbReference>
<dbReference type="GO" id="GO:0007033">
    <property type="term" value="P:vacuole organization"/>
    <property type="evidence" value="ECO:0007669"/>
    <property type="project" value="TreeGrafter"/>
</dbReference>
<feature type="region of interest" description="Disordered" evidence="10">
    <location>
        <begin position="1"/>
        <end position="87"/>
    </location>
</feature>
<evidence type="ECO:0000313" key="13">
    <source>
        <dbReference type="Proteomes" id="UP001214415"/>
    </source>
</evidence>
<dbReference type="GO" id="GO:0007032">
    <property type="term" value="P:endosome organization"/>
    <property type="evidence" value="ECO:0007669"/>
    <property type="project" value="TreeGrafter"/>
</dbReference>
<evidence type="ECO:0000256" key="5">
    <source>
        <dbReference type="ARBA" id="ARBA00022833"/>
    </source>
</evidence>
<evidence type="ECO:0000256" key="3">
    <source>
        <dbReference type="ARBA" id="ARBA00022723"/>
    </source>
</evidence>
<dbReference type="InterPro" id="IPR011990">
    <property type="entry name" value="TPR-like_helical_dom_sf"/>
</dbReference>
<keyword evidence="9" id="KW-0175">Coiled coil</keyword>
<dbReference type="SUPFAM" id="SSF57850">
    <property type="entry name" value="RING/U-box"/>
    <property type="match status" value="1"/>
</dbReference>
<dbReference type="GO" id="GO:0030897">
    <property type="term" value="C:HOPS complex"/>
    <property type="evidence" value="ECO:0007669"/>
    <property type="project" value="TreeGrafter"/>
</dbReference>
<keyword evidence="13" id="KW-1185">Reference proteome</keyword>
<dbReference type="AlphaFoldDB" id="A0AAF0IYQ4"/>
<feature type="compositionally biased region" description="Low complexity" evidence="10">
    <location>
        <begin position="135"/>
        <end position="148"/>
    </location>
</feature>
<keyword evidence="7" id="KW-0472">Membrane</keyword>
<dbReference type="GO" id="GO:0005768">
    <property type="term" value="C:endosome"/>
    <property type="evidence" value="ECO:0007669"/>
    <property type="project" value="TreeGrafter"/>
</dbReference>
<dbReference type="CDD" id="cd16688">
    <property type="entry name" value="RING-H2_Vps11"/>
    <property type="match status" value="1"/>
</dbReference>
<dbReference type="InterPro" id="IPR057308">
    <property type="entry name" value="CHCR_PEP5_VPS11"/>
</dbReference>
<feature type="coiled-coil region" evidence="9">
    <location>
        <begin position="1145"/>
        <end position="1179"/>
    </location>
</feature>
<dbReference type="GO" id="GO:0008270">
    <property type="term" value="F:zinc ion binding"/>
    <property type="evidence" value="ECO:0007669"/>
    <property type="project" value="UniProtKB-KW"/>
</dbReference>
<evidence type="ECO:0000259" key="11">
    <source>
        <dbReference type="SMART" id="SM00184"/>
    </source>
</evidence>
<name>A0AAF0IYQ4_9BASI</name>
<dbReference type="Gene3D" id="1.25.40.10">
    <property type="entry name" value="Tetratricopeptide repeat domain"/>
    <property type="match status" value="1"/>
</dbReference>
<dbReference type="Gene3D" id="2.130.10.10">
    <property type="entry name" value="YVTN repeat-like/Quinoprotein amine dehydrogenase"/>
    <property type="match status" value="1"/>
</dbReference>
<keyword evidence="5" id="KW-0862">Zinc</keyword>
<dbReference type="GO" id="GO:0006904">
    <property type="term" value="P:vesicle docking involved in exocytosis"/>
    <property type="evidence" value="ECO:0007669"/>
    <property type="project" value="TreeGrafter"/>
</dbReference>
<evidence type="ECO:0000256" key="9">
    <source>
        <dbReference type="SAM" id="Coils"/>
    </source>
</evidence>
<proteinExistence type="inferred from homology"/>
<keyword evidence="6" id="KW-0653">Protein transport</keyword>
<feature type="compositionally biased region" description="Pro residues" evidence="10">
    <location>
        <begin position="149"/>
        <end position="171"/>
    </location>
</feature>
<evidence type="ECO:0000256" key="10">
    <source>
        <dbReference type="SAM" id="MobiDB-lite"/>
    </source>
</evidence>
<sequence length="1278" mass="137677">MTHPRLTALLPMTQRQAQVRRPPPPPAKAPQGNPPPPYSPPANGGGPSMPPVGECQGTITMKDGSPTPVSVPCPVPSSAVESAPNGGSTVAPSLLATHAVLGSYAECDLSTYLSAMVKLSAPLALLALAIAGASAQDPKPSDAPSSAAPAPPEPSSAPAPPKPSSAPPAPPAQGGSSGAPGPEDGQSSSVCSALFGDPHVHPYDCQASKTVVPPYNLSSLVSYFVGGYSQDRADGAMVSEVANDLAGSVMNYYPTVTQSSVYIQWAMYEGLLSTIKARDPSFAPVDKIKPPPGVEDAAKRMAVPAAVAFDAPLVEIHAQAATSAMPTWRAFAFFDPQPLPSEGHPAFSRACAVAHMPSCAGAWASPRGALVIGTDDGRVRVVETGGYVEMAAWQAFEYSVSHIRVDADLRVIMAVGRDAAGSPSLLRVWRLEPASAAGWIPKLLVVVRLASTSRANEASVRAGTSKSPRITALEVTLGLRWIAVGREDGAVHIVRDVMPLVKTSSHAEPVQVRAKTVREPTKREDGEDFDTIAGLVVCESASATVFLLIATVSRVLRYTLAGTGANSAPTTMDTIGCAPHCAIRYQASEQDLMEQVAPHLVTKMVLARDEALYVIGTDGREVSVALEGAKASVHCLHGELVVVFTAAAASQQRVVVFDLDTKCITHSHEYSHLQLVCTSDELEPDACVWLLQQNQGLTLHAKPLLTKLEHLFRSHLFKQAVPFIYARATRWPRARLPSVPPSAAMVPLRPQERRTESPADMLVADVYRRYGEHMYARGDYEGAMQQFTKTIGVVSPSFVIRLFLDAQRLPYLTQYLEVLHKQGRAQADHTTLLLHCYTKLRHIDALDAFVRADDVLFDVPLAIDVCRKAGCTAQAAYLAKKHGLHDTYLSVQLHDTHDASAALAYLTTLPPADATHYFVPYAHKLLDQQPEETCDLLVRLYTQAPTEAAPLPPLLPHFARHERVLESFLERVLAHRAALSAQESHSADLPLLYNTLLELHMKNAPPKALDILASDAPYTPTHALMLCANYAYTGGLLCVYERLGMVDAILQHWMDASAQGTPGASQSVLDTLRRYGPQSPHLYKTVLTFLTSSEALLQAHRTDMEKILAYVDAHALLSPMEIVQLLGRNTVTPMGLLTPYLLEHARRERAELESAEKLVASYRKEAAEKRAELAALSSETEPRVFQNQQCGVCEQALELPAVHFMCRHSFHLACLPEGEAARECPLCARAYATVQTLQGASALVSSDLIESELEAADDGFDVIADLFAKGMLSWNEET</sequence>
<evidence type="ECO:0000256" key="7">
    <source>
        <dbReference type="ARBA" id="ARBA00023136"/>
    </source>
</evidence>
<dbReference type="PANTHER" id="PTHR23323">
    <property type="entry name" value="VACUOLAR PROTEIN SORTING-ASSOCIATED PROTEIN"/>
    <property type="match status" value="1"/>
</dbReference>
<feature type="region of interest" description="Disordered" evidence="10">
    <location>
        <begin position="135"/>
        <end position="191"/>
    </location>
</feature>
<gene>
    <name evidence="12" type="primary">VPS11</name>
    <name evidence="12" type="ORF">MEQU1_001792</name>
</gene>
<protein>
    <submittedName>
        <fullName evidence="12">Vacuolar protein sorting-associated protein 11</fullName>
    </submittedName>
</protein>
<dbReference type="GO" id="GO:0030674">
    <property type="term" value="F:protein-macromolecule adaptor activity"/>
    <property type="evidence" value="ECO:0007669"/>
    <property type="project" value="TreeGrafter"/>
</dbReference>
<dbReference type="InterPro" id="IPR015943">
    <property type="entry name" value="WD40/YVTN_repeat-like_dom_sf"/>
</dbReference>
<dbReference type="Gene3D" id="3.30.40.10">
    <property type="entry name" value="Zinc/RING finger domain, C3HC4 (zinc finger)"/>
    <property type="match status" value="1"/>
</dbReference>
<dbReference type="SUPFAM" id="SSF48371">
    <property type="entry name" value="ARM repeat"/>
    <property type="match status" value="1"/>
</dbReference>
<comment type="subcellular location">
    <subcellularLocation>
        <location evidence="8">Endomembrane system</location>
        <topology evidence="8">Peripheral membrane protein</topology>
        <orientation evidence="8">Cytoplasmic side</orientation>
    </subcellularLocation>
</comment>
<keyword evidence="4" id="KW-0863">Zinc-finger</keyword>
<dbReference type="GO" id="GO:0048284">
    <property type="term" value="P:organelle fusion"/>
    <property type="evidence" value="ECO:0007669"/>
    <property type="project" value="TreeGrafter"/>
</dbReference>
<dbReference type="Pfam" id="PF23341">
    <property type="entry name" value="PEP5_VPS11_N"/>
    <property type="match status" value="1"/>
</dbReference>
<dbReference type="InterPro" id="IPR001841">
    <property type="entry name" value="Znf_RING"/>
</dbReference>
<evidence type="ECO:0000313" key="12">
    <source>
        <dbReference type="EMBL" id="WFD23106.1"/>
    </source>
</evidence>
<dbReference type="GO" id="GO:0015031">
    <property type="term" value="P:protein transport"/>
    <property type="evidence" value="ECO:0007669"/>
    <property type="project" value="UniProtKB-KW"/>
</dbReference>
<dbReference type="Proteomes" id="UP001214415">
    <property type="component" value="Chromosome 3"/>
</dbReference>